<dbReference type="Proteomes" id="UP001562354">
    <property type="component" value="Unassembled WGS sequence"/>
</dbReference>
<evidence type="ECO:0000313" key="3">
    <source>
        <dbReference type="Proteomes" id="UP001562354"/>
    </source>
</evidence>
<feature type="compositionally biased region" description="Polar residues" evidence="1">
    <location>
        <begin position="348"/>
        <end position="368"/>
    </location>
</feature>
<gene>
    <name evidence="2" type="ORF">AAFC00_005971</name>
</gene>
<proteinExistence type="predicted"/>
<evidence type="ECO:0000256" key="1">
    <source>
        <dbReference type="SAM" id="MobiDB-lite"/>
    </source>
</evidence>
<comment type="caution">
    <text evidence="2">The sequence shown here is derived from an EMBL/GenBank/DDBJ whole genome shotgun (WGS) entry which is preliminary data.</text>
</comment>
<protein>
    <submittedName>
        <fullName evidence="2">Uncharacterized protein</fullName>
    </submittedName>
</protein>
<keyword evidence="3" id="KW-1185">Reference proteome</keyword>
<feature type="compositionally biased region" description="Basic residues" evidence="1">
    <location>
        <begin position="142"/>
        <end position="158"/>
    </location>
</feature>
<feature type="region of interest" description="Disordered" evidence="1">
    <location>
        <begin position="343"/>
        <end position="386"/>
    </location>
</feature>
<reference evidence="2 3" key="1">
    <citation type="submission" date="2024-07" db="EMBL/GenBank/DDBJ databases">
        <title>Draft sequence of the Neodothiora populina.</title>
        <authorList>
            <person name="Drown D.D."/>
            <person name="Schuette U.S."/>
            <person name="Buechlein A.B."/>
            <person name="Rusch D.R."/>
            <person name="Winton L.W."/>
            <person name="Adams G.A."/>
        </authorList>
    </citation>
    <scope>NUCLEOTIDE SEQUENCE [LARGE SCALE GENOMIC DNA]</scope>
    <source>
        <strain evidence="2 3">CPC 39397</strain>
    </source>
</reference>
<dbReference type="RefSeq" id="XP_069198050.1">
    <property type="nucleotide sequence ID" value="XM_069345842.1"/>
</dbReference>
<name>A0ABR3P6W6_9PEZI</name>
<dbReference type="GeneID" id="95979670"/>
<sequence length="517" mass="57627">MSAVSLKSSPESQVDICTRLGLRGLIHGKDASLYKSPEIEGLLREVQETNERWIHLDNKDMETNKSLLSDITGLLERYGPSLWPAPDPTKPNDRYWQFAGTSIVFPEHRDRVEADFVKLLRIKCMRYQTNHENDHGTSTSQRKPKRKSSGKSASKPKRTKSDDMEYTSHPSRDSRKRGHFYQSVPIAGPSKRANRARAGSVEDSPANGTFPNLSRVVHLKLPVPKLRALAAGKLSAAPLRDERQPVIGSESLPRDPMPPAARQPQQVSGANESEMREAHAGPVEPADNRSHGMGQRTSVHERTPAIGRSTAVDSAAPANETSRPVDIVDVEFVKEQRAPISRAGHENLSVNPLSATYRSGSSRGNTSYTTRRDRPTPSDPDPQEDIPYEERLQARLARTSLFVRSYDDRMSLFPAALSDCITSKQADDALQEYIKLCSGGLNNDLDQGEETAEVKTISLVGTQLIMGPLRPEEHKLFNFQSLPLNVIFDEAWWAICKSLLEVNTDEVRKIQMVMTLH</sequence>
<evidence type="ECO:0000313" key="2">
    <source>
        <dbReference type="EMBL" id="KAL1301774.1"/>
    </source>
</evidence>
<feature type="region of interest" description="Disordered" evidence="1">
    <location>
        <begin position="131"/>
        <end position="210"/>
    </location>
</feature>
<accession>A0ABR3P6W6</accession>
<dbReference type="EMBL" id="JBFMKM010000013">
    <property type="protein sequence ID" value="KAL1301774.1"/>
    <property type="molecule type" value="Genomic_DNA"/>
</dbReference>
<organism evidence="2 3">
    <name type="scientific">Neodothiora populina</name>
    <dbReference type="NCBI Taxonomy" id="2781224"/>
    <lineage>
        <taxon>Eukaryota</taxon>
        <taxon>Fungi</taxon>
        <taxon>Dikarya</taxon>
        <taxon>Ascomycota</taxon>
        <taxon>Pezizomycotina</taxon>
        <taxon>Dothideomycetes</taxon>
        <taxon>Dothideomycetidae</taxon>
        <taxon>Dothideales</taxon>
        <taxon>Dothioraceae</taxon>
        <taxon>Neodothiora</taxon>
    </lineage>
</organism>
<feature type="region of interest" description="Disordered" evidence="1">
    <location>
        <begin position="237"/>
        <end position="322"/>
    </location>
</feature>